<accession>A0A3S0RQF5</accession>
<evidence type="ECO:0000313" key="2">
    <source>
        <dbReference type="Proteomes" id="UP000278983"/>
    </source>
</evidence>
<evidence type="ECO:0000313" key="1">
    <source>
        <dbReference type="EMBL" id="RUL60275.1"/>
    </source>
</evidence>
<sequence>MELTHLQISEIISYYTSTYEGFVPLQSLIETSAKPFTH</sequence>
<comment type="caution">
    <text evidence="1">The sequence shown here is derived from an EMBL/GenBank/DDBJ whole genome shotgun (WGS) entry which is preliminary data.</text>
</comment>
<organism evidence="1 2">
    <name type="scientific">Prevotella koreensis</name>
    <dbReference type="NCBI Taxonomy" id="2490854"/>
    <lineage>
        <taxon>Bacteria</taxon>
        <taxon>Pseudomonadati</taxon>
        <taxon>Bacteroidota</taxon>
        <taxon>Bacteroidia</taxon>
        <taxon>Bacteroidales</taxon>
        <taxon>Prevotellaceae</taxon>
        <taxon>Prevotella</taxon>
    </lineage>
</organism>
<dbReference type="AlphaFoldDB" id="A0A3S0RQF5"/>
<name>A0A3S0RQF5_9BACT</name>
<protein>
    <submittedName>
        <fullName evidence="1">Pyridoxamine 5'-phosphate oxidase</fullName>
    </submittedName>
</protein>
<keyword evidence="2" id="KW-1185">Reference proteome</keyword>
<gene>
    <name evidence="1" type="ORF">EHV08_11325</name>
</gene>
<dbReference type="Proteomes" id="UP000278983">
    <property type="component" value="Unassembled WGS sequence"/>
</dbReference>
<reference evidence="1 2" key="1">
    <citation type="submission" date="2018-12" db="EMBL/GenBank/DDBJ databases">
        <title>Genome sequencing of Prevotella sp. KCOM 3155 (= JS262).</title>
        <authorList>
            <person name="Kook J.-K."/>
            <person name="Park S.-N."/>
            <person name="Lim Y.K."/>
        </authorList>
    </citation>
    <scope>NUCLEOTIDE SEQUENCE [LARGE SCALE GENOMIC DNA]</scope>
    <source>
        <strain evidence="1 2">KCOM 3155</strain>
    </source>
</reference>
<dbReference type="EMBL" id="RYYU01000001">
    <property type="protein sequence ID" value="RUL60275.1"/>
    <property type="molecule type" value="Genomic_DNA"/>
</dbReference>
<proteinExistence type="predicted"/>